<dbReference type="EMBL" id="FRCY01000004">
    <property type="protein sequence ID" value="SHM87439.1"/>
    <property type="molecule type" value="Genomic_DNA"/>
</dbReference>
<keyword evidence="2" id="KW-1185">Reference proteome</keyword>
<dbReference type="AlphaFoldDB" id="A0A1M7M9J7"/>
<evidence type="ECO:0000313" key="1">
    <source>
        <dbReference type="EMBL" id="SHM87439.1"/>
    </source>
</evidence>
<organism evidence="1 2">
    <name type="scientific">Cyclobacterium lianum</name>
    <dbReference type="NCBI Taxonomy" id="388280"/>
    <lineage>
        <taxon>Bacteria</taxon>
        <taxon>Pseudomonadati</taxon>
        <taxon>Bacteroidota</taxon>
        <taxon>Cytophagia</taxon>
        <taxon>Cytophagales</taxon>
        <taxon>Cyclobacteriaceae</taxon>
        <taxon>Cyclobacterium</taxon>
    </lineage>
</organism>
<evidence type="ECO:0000313" key="2">
    <source>
        <dbReference type="Proteomes" id="UP000184513"/>
    </source>
</evidence>
<reference evidence="1 2" key="1">
    <citation type="submission" date="2016-11" db="EMBL/GenBank/DDBJ databases">
        <authorList>
            <person name="Jaros S."/>
            <person name="Januszkiewicz K."/>
            <person name="Wedrychowicz H."/>
        </authorList>
    </citation>
    <scope>NUCLEOTIDE SEQUENCE [LARGE SCALE GENOMIC DNA]</scope>
    <source>
        <strain evidence="1 2">CGMCC 1.6102</strain>
    </source>
</reference>
<dbReference type="Proteomes" id="UP000184513">
    <property type="component" value="Unassembled WGS sequence"/>
</dbReference>
<sequence>MEKTVEVPKTSTVIDIDLWGFPNPEGLFADVHGKNRRGSKDLNSYSYSYLSSLTPA</sequence>
<accession>A0A1M7M9J7</accession>
<proteinExistence type="predicted"/>
<gene>
    <name evidence="1" type="ORF">SAMN04488057_104176</name>
</gene>
<protein>
    <submittedName>
        <fullName evidence="1">Uncharacterized protein</fullName>
    </submittedName>
</protein>
<name>A0A1M7M9J7_9BACT</name>